<proteinExistence type="inferred from homology"/>
<accession>A0A6N9YT62</accession>
<dbReference type="PROSITE" id="PS51163">
    <property type="entry name" value="YRDC"/>
    <property type="match status" value="1"/>
</dbReference>
<comment type="catalytic activity">
    <reaction evidence="11">
        <text>L-threonine + hydrogencarbonate + ATP = L-threonylcarbamoyladenylate + diphosphate + H2O</text>
        <dbReference type="Rhea" id="RHEA:36407"/>
        <dbReference type="ChEBI" id="CHEBI:15377"/>
        <dbReference type="ChEBI" id="CHEBI:17544"/>
        <dbReference type="ChEBI" id="CHEBI:30616"/>
        <dbReference type="ChEBI" id="CHEBI:33019"/>
        <dbReference type="ChEBI" id="CHEBI:57926"/>
        <dbReference type="ChEBI" id="CHEBI:73682"/>
        <dbReference type="EC" id="2.7.7.87"/>
    </reaction>
</comment>
<keyword evidence="6" id="KW-0819">tRNA processing</keyword>
<dbReference type="GO" id="GO:0005737">
    <property type="term" value="C:cytoplasm"/>
    <property type="evidence" value="ECO:0007669"/>
    <property type="project" value="UniProtKB-SubCell"/>
</dbReference>
<dbReference type="PANTHER" id="PTHR17490:SF16">
    <property type="entry name" value="THREONYLCARBAMOYL-AMP SYNTHASE"/>
    <property type="match status" value="1"/>
</dbReference>
<dbReference type="GO" id="GO:0000049">
    <property type="term" value="F:tRNA binding"/>
    <property type="evidence" value="ECO:0007669"/>
    <property type="project" value="TreeGrafter"/>
</dbReference>
<evidence type="ECO:0000256" key="3">
    <source>
        <dbReference type="ARBA" id="ARBA00012584"/>
    </source>
</evidence>
<dbReference type="InterPro" id="IPR017945">
    <property type="entry name" value="DHBP_synth_RibB-like_a/b_dom"/>
</dbReference>
<protein>
    <recommendedName>
        <fullName evidence="10">L-threonylcarbamoyladenylate synthase</fullName>
        <ecNumber evidence="3">2.7.7.87</ecNumber>
    </recommendedName>
    <alternativeName>
        <fullName evidence="10">L-threonylcarbamoyladenylate synthase</fullName>
    </alternativeName>
</protein>
<feature type="compositionally biased region" description="Low complexity" evidence="12">
    <location>
        <begin position="283"/>
        <end position="295"/>
    </location>
</feature>
<reference evidence="14 15" key="1">
    <citation type="submission" date="2020-02" db="EMBL/GenBank/DDBJ databases">
        <authorList>
            <person name="Li X.-J."/>
            <person name="Feng X.-M."/>
        </authorList>
    </citation>
    <scope>NUCLEOTIDE SEQUENCE [LARGE SCALE GENOMIC DNA]</scope>
    <source>
        <strain evidence="14 15">CGMCC 4.7225</strain>
    </source>
</reference>
<comment type="similarity">
    <text evidence="2">Belongs to the SUA5 family.</text>
</comment>
<keyword evidence="5" id="KW-0808">Transferase</keyword>
<dbReference type="Proteomes" id="UP000469185">
    <property type="component" value="Unassembled WGS sequence"/>
</dbReference>
<name>A0A6N9YT62_9ACTN</name>
<keyword evidence="9" id="KW-0067">ATP-binding</keyword>
<keyword evidence="4" id="KW-0963">Cytoplasm</keyword>
<dbReference type="Gene3D" id="3.90.870.10">
    <property type="entry name" value="DHBP synthase"/>
    <property type="match status" value="1"/>
</dbReference>
<evidence type="ECO:0000259" key="13">
    <source>
        <dbReference type="PROSITE" id="PS51163"/>
    </source>
</evidence>
<dbReference type="GO" id="GO:0008033">
    <property type="term" value="P:tRNA processing"/>
    <property type="evidence" value="ECO:0007669"/>
    <property type="project" value="UniProtKB-KW"/>
</dbReference>
<evidence type="ECO:0000256" key="9">
    <source>
        <dbReference type="ARBA" id="ARBA00022840"/>
    </source>
</evidence>
<dbReference type="SUPFAM" id="SSF55821">
    <property type="entry name" value="YrdC/RibB"/>
    <property type="match status" value="1"/>
</dbReference>
<evidence type="ECO:0000313" key="14">
    <source>
        <dbReference type="EMBL" id="NED98117.1"/>
    </source>
</evidence>
<sequence length="295" mass="30169">MALLYDCSDETKRTRGMGVAVRAIKAGRLVVLPTDTVYGIAADAFSPDAIAKLLAAKGRGPDMPVPVLVGSADAWTGVAVTNEAAEALAAVFWPGGLSLLCHEQPSLNWNLGDTGGTVVVRMPEDDVALELLEKTGPLGVSSANQSGRPPARSAKQARDQLGDSVAVYLESGFTAADVPSTIVDVTEEVPRVVRAGAISLERLREVVPEIIGPEDDEAAEDAAAVDAVPSDDVVAGEAHDVETDAEGGPGSEPGSEPDGQLADSSTTPLEDRRADVDSEAAEEAAAGDGHASGPA</sequence>
<feature type="region of interest" description="Disordered" evidence="12">
    <location>
        <begin position="138"/>
        <end position="159"/>
    </location>
</feature>
<keyword evidence="15" id="KW-1185">Reference proteome</keyword>
<dbReference type="InterPro" id="IPR006070">
    <property type="entry name" value="Sua5-like_dom"/>
</dbReference>
<evidence type="ECO:0000256" key="11">
    <source>
        <dbReference type="ARBA" id="ARBA00048366"/>
    </source>
</evidence>
<dbReference type="NCBIfam" id="TIGR00057">
    <property type="entry name" value="L-threonylcarbamoyladenylate synthase"/>
    <property type="match status" value="1"/>
</dbReference>
<evidence type="ECO:0000256" key="8">
    <source>
        <dbReference type="ARBA" id="ARBA00022741"/>
    </source>
</evidence>
<keyword evidence="8" id="KW-0547">Nucleotide-binding</keyword>
<evidence type="ECO:0000313" key="15">
    <source>
        <dbReference type="Proteomes" id="UP000469185"/>
    </source>
</evidence>
<dbReference type="PANTHER" id="PTHR17490">
    <property type="entry name" value="SUA5"/>
    <property type="match status" value="1"/>
</dbReference>
<feature type="domain" description="YrdC-like" evidence="13">
    <location>
        <begin position="14"/>
        <end position="198"/>
    </location>
</feature>
<evidence type="ECO:0000256" key="6">
    <source>
        <dbReference type="ARBA" id="ARBA00022694"/>
    </source>
</evidence>
<dbReference type="InterPro" id="IPR050156">
    <property type="entry name" value="TC-AMP_synthase_SUA5"/>
</dbReference>
<dbReference type="EC" id="2.7.7.87" evidence="3"/>
<keyword evidence="7" id="KW-0548">Nucleotidyltransferase</keyword>
<gene>
    <name evidence="14" type="ORF">G1H11_22720</name>
</gene>
<evidence type="ECO:0000256" key="12">
    <source>
        <dbReference type="SAM" id="MobiDB-lite"/>
    </source>
</evidence>
<comment type="caution">
    <text evidence="14">The sequence shown here is derived from an EMBL/GenBank/DDBJ whole genome shotgun (WGS) entry which is preliminary data.</text>
</comment>
<dbReference type="EMBL" id="JAAGOB010000016">
    <property type="protein sequence ID" value="NED98117.1"/>
    <property type="molecule type" value="Genomic_DNA"/>
</dbReference>
<dbReference type="GO" id="GO:0005524">
    <property type="term" value="F:ATP binding"/>
    <property type="evidence" value="ECO:0007669"/>
    <property type="project" value="UniProtKB-KW"/>
</dbReference>
<evidence type="ECO:0000256" key="5">
    <source>
        <dbReference type="ARBA" id="ARBA00022679"/>
    </source>
</evidence>
<feature type="region of interest" description="Disordered" evidence="12">
    <location>
        <begin position="229"/>
        <end position="295"/>
    </location>
</feature>
<dbReference type="GO" id="GO:0061710">
    <property type="term" value="F:L-threonylcarbamoyladenylate synthase"/>
    <property type="evidence" value="ECO:0007669"/>
    <property type="project" value="UniProtKB-EC"/>
</dbReference>
<evidence type="ECO:0000256" key="7">
    <source>
        <dbReference type="ARBA" id="ARBA00022695"/>
    </source>
</evidence>
<dbReference type="RefSeq" id="WP_163820902.1">
    <property type="nucleotide sequence ID" value="NZ_JAAGOB010000016.1"/>
</dbReference>
<evidence type="ECO:0000256" key="2">
    <source>
        <dbReference type="ARBA" id="ARBA00007663"/>
    </source>
</evidence>
<evidence type="ECO:0000256" key="10">
    <source>
        <dbReference type="ARBA" id="ARBA00029774"/>
    </source>
</evidence>
<evidence type="ECO:0000256" key="4">
    <source>
        <dbReference type="ARBA" id="ARBA00022490"/>
    </source>
</evidence>
<dbReference type="GO" id="GO:0003725">
    <property type="term" value="F:double-stranded RNA binding"/>
    <property type="evidence" value="ECO:0007669"/>
    <property type="project" value="InterPro"/>
</dbReference>
<dbReference type="AlphaFoldDB" id="A0A6N9YT62"/>
<evidence type="ECO:0000256" key="1">
    <source>
        <dbReference type="ARBA" id="ARBA00004496"/>
    </source>
</evidence>
<dbReference type="Pfam" id="PF01300">
    <property type="entry name" value="Sua5_yciO_yrdC"/>
    <property type="match status" value="1"/>
</dbReference>
<organism evidence="14 15">
    <name type="scientific">Phytoactinopolyspora alkaliphila</name>
    <dbReference type="NCBI Taxonomy" id="1783498"/>
    <lineage>
        <taxon>Bacteria</taxon>
        <taxon>Bacillati</taxon>
        <taxon>Actinomycetota</taxon>
        <taxon>Actinomycetes</taxon>
        <taxon>Jiangellales</taxon>
        <taxon>Jiangellaceae</taxon>
        <taxon>Phytoactinopolyspora</taxon>
    </lineage>
</organism>
<comment type="subcellular location">
    <subcellularLocation>
        <location evidence="1">Cytoplasm</location>
    </subcellularLocation>
</comment>
<dbReference type="GO" id="GO:0006450">
    <property type="term" value="P:regulation of translational fidelity"/>
    <property type="evidence" value="ECO:0007669"/>
    <property type="project" value="TreeGrafter"/>
</dbReference>